<dbReference type="RefSeq" id="WP_110360216.1">
    <property type="nucleotide sequence ID" value="NZ_QFLI01000003.1"/>
</dbReference>
<dbReference type="InterPro" id="IPR006944">
    <property type="entry name" value="Phage/GTA_portal"/>
</dbReference>
<organism evidence="1 2">
    <name type="scientific">Marinifilum breve</name>
    <dbReference type="NCBI Taxonomy" id="2184082"/>
    <lineage>
        <taxon>Bacteria</taxon>
        <taxon>Pseudomonadati</taxon>
        <taxon>Bacteroidota</taxon>
        <taxon>Bacteroidia</taxon>
        <taxon>Marinilabiliales</taxon>
        <taxon>Marinifilaceae</taxon>
    </lineage>
</organism>
<dbReference type="InterPro" id="IPR006427">
    <property type="entry name" value="Portal_HK97"/>
</dbReference>
<dbReference type="OrthoDB" id="9765386at2"/>
<dbReference type="EMBL" id="QFLI01000003">
    <property type="protein sequence ID" value="PXY01404.1"/>
    <property type="molecule type" value="Genomic_DNA"/>
</dbReference>
<evidence type="ECO:0000313" key="1">
    <source>
        <dbReference type="EMBL" id="PXY01404.1"/>
    </source>
</evidence>
<dbReference type="Proteomes" id="UP000248079">
    <property type="component" value="Unassembled WGS sequence"/>
</dbReference>
<evidence type="ECO:0000313" key="2">
    <source>
        <dbReference type="Proteomes" id="UP000248079"/>
    </source>
</evidence>
<comment type="caution">
    <text evidence="1">The sequence shown here is derived from an EMBL/GenBank/DDBJ whole genome shotgun (WGS) entry which is preliminary data.</text>
</comment>
<dbReference type="AlphaFoldDB" id="A0A2V4ABK8"/>
<reference evidence="1 2" key="1">
    <citation type="submission" date="2018-05" db="EMBL/GenBank/DDBJ databases">
        <title>Marinifilum breve JC075T sp. nov., a marine bacterium isolated from Yongle Blue Hole in the South China Sea.</title>
        <authorList>
            <person name="Fu T."/>
        </authorList>
    </citation>
    <scope>NUCLEOTIDE SEQUENCE [LARGE SCALE GENOMIC DNA]</scope>
    <source>
        <strain evidence="1 2">JC075</strain>
    </source>
</reference>
<proteinExistence type="predicted"/>
<dbReference type="Pfam" id="PF04860">
    <property type="entry name" value="Phage_portal"/>
    <property type="match status" value="1"/>
</dbReference>
<protein>
    <submittedName>
        <fullName evidence="1">Phage portal protein</fullName>
    </submittedName>
</protein>
<gene>
    <name evidence="1" type="ORF">DF185_07930</name>
</gene>
<accession>A0A2V4ABK8</accession>
<name>A0A2V4ABK8_9BACT</name>
<keyword evidence="2" id="KW-1185">Reference proteome</keyword>
<sequence>MKFINVSYSNEQSSYQEIRSEPTSQGTSFSTLSGFESILGGGDNTNLPAAFACIQAIANGISTCPIKVYKITENGKELCPEHRVQKVLDNPNNLHSRNEIFRQLVWNSLTGNGNGYLLLKKDNYGQLEEIVPVRNHYVRVIPNNQFIPSDVEYDVSGIGIIESPDMIHIWENTTNGYEGTPLSGYAADTFEIANHSENTAKNFFKNGANFSAVVNIKGRSTENRINDTKSSIANALSGGGGGLIFTQSEAMDVKPISVDPKNSQLLETRAYNDLNVARYYGVIPQKINAGKISYNTLEAAQLAFTSESLEPRFDKIEQELNRKLFTQKDKGVYVVEFDRTANILGDMKSRMEYWYKAIMCGISTPANAAKNLNIPTSEQANQHLVVGGMTPLNLLDDIAKNQLDNRISEGVKEDKPKEAEIVEED</sequence>
<dbReference type="NCBIfam" id="TIGR01537">
    <property type="entry name" value="portal_HK97"/>
    <property type="match status" value="1"/>
</dbReference>